<protein>
    <recommendedName>
        <fullName evidence="1">DUF7691 domain-containing protein</fullName>
    </recommendedName>
</protein>
<gene>
    <name evidence="2" type="ORF">GTW20_25350</name>
</gene>
<comment type="caution">
    <text evidence="2">The sequence shown here is derived from an EMBL/GenBank/DDBJ whole genome shotgun (WGS) entry which is preliminary data.</text>
</comment>
<name>A0A7K2J096_9ACTN</name>
<proteinExistence type="predicted"/>
<evidence type="ECO:0000259" key="1">
    <source>
        <dbReference type="Pfam" id="PF24740"/>
    </source>
</evidence>
<evidence type="ECO:0000313" key="2">
    <source>
        <dbReference type="EMBL" id="MYR35497.1"/>
    </source>
</evidence>
<accession>A0A7K2J096</accession>
<sequence length="200" mass="22446">MSSSLSPYVVDLDVLHSGIGSKDDKLRRMIGGRFKKHLDFDDQQFDSLIEEGAPNIRDAIRTVIEGGPFDDRHGTMYAYAYKWMCEFHGRFQVNGDFCPMKYDWLEMVDEGLEQLGVTAVDVSSFSHGSVPSPIPSPVDLVPGYGEWSFEQCREALEQWEAATDEAKSAIDSEVLHAIETCMGWCRNATALERGVAAFFF</sequence>
<dbReference type="AlphaFoldDB" id="A0A7K2J096"/>
<dbReference type="Proteomes" id="UP000467124">
    <property type="component" value="Unassembled WGS sequence"/>
</dbReference>
<dbReference type="InterPro" id="IPR056108">
    <property type="entry name" value="DUF7691"/>
</dbReference>
<organism evidence="2 3">
    <name type="scientific">Nocardiopsis alba</name>
    <dbReference type="NCBI Taxonomy" id="53437"/>
    <lineage>
        <taxon>Bacteria</taxon>
        <taxon>Bacillati</taxon>
        <taxon>Actinomycetota</taxon>
        <taxon>Actinomycetes</taxon>
        <taxon>Streptosporangiales</taxon>
        <taxon>Nocardiopsidaceae</taxon>
        <taxon>Nocardiopsis</taxon>
    </lineage>
</organism>
<dbReference type="RefSeq" id="WP_161112119.1">
    <property type="nucleotide sequence ID" value="NZ_JBEYIC010000004.1"/>
</dbReference>
<evidence type="ECO:0000313" key="3">
    <source>
        <dbReference type="Proteomes" id="UP000467124"/>
    </source>
</evidence>
<dbReference type="Pfam" id="PF24740">
    <property type="entry name" value="DUF7691"/>
    <property type="match status" value="1"/>
</dbReference>
<dbReference type="EMBL" id="WWHY01000001">
    <property type="protein sequence ID" value="MYR35497.1"/>
    <property type="molecule type" value="Genomic_DNA"/>
</dbReference>
<reference evidence="2 3" key="1">
    <citation type="journal article" date="2019" name="Nat. Commun.">
        <title>The antimicrobial potential of Streptomyces from insect microbiomes.</title>
        <authorList>
            <person name="Chevrette M.G."/>
            <person name="Carlson C.M."/>
            <person name="Ortega H.E."/>
            <person name="Thomas C."/>
            <person name="Ananiev G.E."/>
            <person name="Barns K.J."/>
            <person name="Book A.J."/>
            <person name="Cagnazzo J."/>
            <person name="Carlos C."/>
            <person name="Flanigan W."/>
            <person name="Grubbs K.J."/>
            <person name="Horn H.A."/>
            <person name="Hoffmann F.M."/>
            <person name="Klassen J.L."/>
            <person name="Knack J.J."/>
            <person name="Lewin G.R."/>
            <person name="McDonald B.R."/>
            <person name="Muller L."/>
            <person name="Melo W.G.P."/>
            <person name="Pinto-Tomas A.A."/>
            <person name="Schmitz A."/>
            <person name="Wendt-Pienkowski E."/>
            <person name="Wildman S."/>
            <person name="Zhao M."/>
            <person name="Zhang F."/>
            <person name="Bugni T.S."/>
            <person name="Andes D.R."/>
            <person name="Pupo M.T."/>
            <person name="Currie C.R."/>
        </authorList>
    </citation>
    <scope>NUCLEOTIDE SEQUENCE [LARGE SCALE GENOMIC DNA]</scope>
    <source>
        <strain evidence="2 3">SID5840</strain>
    </source>
</reference>
<feature type="domain" description="DUF7691" evidence="1">
    <location>
        <begin position="1"/>
        <end position="199"/>
    </location>
</feature>